<keyword evidence="4 7" id="KW-0573">Peptidoglycan synthesis</keyword>
<dbReference type="CDD" id="cd13432">
    <property type="entry name" value="LDT_IgD_like_2"/>
    <property type="match status" value="1"/>
</dbReference>
<keyword evidence="2" id="KW-0808">Transferase</keyword>
<dbReference type="GO" id="GO:0016746">
    <property type="term" value="F:acyltransferase activity"/>
    <property type="evidence" value="ECO:0007669"/>
    <property type="project" value="UniProtKB-KW"/>
</dbReference>
<sequence length="423" mass="45262">MPTRPVGSAVAGVVGQAEPRSGEGRPTVGVRRRELLLGIAGGVVLAGCGRDHPQARKPPAPAVIRFDPAPGALASPRATGAVTVTGGTLTTVEWIDETGRALPGSLTPDRRGWTATEPLGYGHTYTAKAVAHGETGEIIATTTYPTVAPDQLVDVSLRSANQNELAENDTYGVGFVLVAHFDQAIDKAAAENCLRVVTEPATTGSWFWLDDRNAHWRPEHYHAPGTRITVSANLFGIELGDGVYGARDQRVSVTIGAAHVAIADDDTKQIQVFDNGNLVRTMPTSMGRGGTAVIGGRLLSFWTRPGVYTVLDRKDPVIMDSATYGLPTNSRMGYRTSINHAVRISHDGIYVHELAESVWAQGNTDISHGCLNISPADAAWFYDFVVSGDVVEVRNTGGDPLDIWQNGDWSIPWADWRHGSARS</sequence>
<dbReference type="Gene3D" id="2.60.40.3780">
    <property type="match status" value="1"/>
</dbReference>
<dbReference type="GO" id="GO:0071555">
    <property type="term" value="P:cell wall organization"/>
    <property type="evidence" value="ECO:0007669"/>
    <property type="project" value="UniProtKB-UniRule"/>
</dbReference>
<feature type="compositionally biased region" description="Low complexity" evidence="8">
    <location>
        <begin position="1"/>
        <end position="17"/>
    </location>
</feature>
<evidence type="ECO:0000256" key="5">
    <source>
        <dbReference type="ARBA" id="ARBA00023315"/>
    </source>
</evidence>
<feature type="active site" description="Proton donor/acceptor" evidence="7">
    <location>
        <position position="352"/>
    </location>
</feature>
<dbReference type="CDD" id="cd16913">
    <property type="entry name" value="YkuD_like"/>
    <property type="match status" value="1"/>
</dbReference>
<dbReference type="GO" id="GO:0071972">
    <property type="term" value="F:peptidoglycan L,D-transpeptidase activity"/>
    <property type="evidence" value="ECO:0007669"/>
    <property type="project" value="TreeGrafter"/>
</dbReference>
<dbReference type="PANTHER" id="PTHR30582">
    <property type="entry name" value="L,D-TRANSPEPTIDASE"/>
    <property type="match status" value="1"/>
</dbReference>
<dbReference type="Pfam" id="PF03734">
    <property type="entry name" value="YkuD"/>
    <property type="match status" value="1"/>
</dbReference>
<organism evidence="10 11">
    <name type="scientific">Nocardia yunnanensis</name>
    <dbReference type="NCBI Taxonomy" id="2382165"/>
    <lineage>
        <taxon>Bacteria</taxon>
        <taxon>Bacillati</taxon>
        <taxon>Actinomycetota</taxon>
        <taxon>Actinomycetes</taxon>
        <taxon>Mycobacteriales</taxon>
        <taxon>Nocardiaceae</taxon>
        <taxon>Nocardia</taxon>
    </lineage>
</organism>
<dbReference type="GO" id="GO:0018104">
    <property type="term" value="P:peptidoglycan-protein cross-linking"/>
    <property type="evidence" value="ECO:0007669"/>
    <property type="project" value="TreeGrafter"/>
</dbReference>
<feature type="domain" description="L,D-TPase catalytic" evidence="9">
    <location>
        <begin position="259"/>
        <end position="394"/>
    </location>
</feature>
<evidence type="ECO:0000256" key="8">
    <source>
        <dbReference type="SAM" id="MobiDB-lite"/>
    </source>
</evidence>
<evidence type="ECO:0000256" key="2">
    <source>
        <dbReference type="ARBA" id="ARBA00022679"/>
    </source>
</evidence>
<evidence type="ECO:0000256" key="6">
    <source>
        <dbReference type="ARBA" id="ARBA00023316"/>
    </source>
</evidence>
<protein>
    <recommendedName>
        <fullName evidence="9">L,D-TPase catalytic domain-containing protein</fullName>
    </recommendedName>
</protein>
<dbReference type="EMBL" id="CP032568">
    <property type="protein sequence ID" value="AYF79400.1"/>
    <property type="molecule type" value="Genomic_DNA"/>
</dbReference>
<dbReference type="GO" id="GO:0005576">
    <property type="term" value="C:extracellular region"/>
    <property type="evidence" value="ECO:0007669"/>
    <property type="project" value="TreeGrafter"/>
</dbReference>
<dbReference type="PANTHER" id="PTHR30582:SF2">
    <property type="entry name" value="L,D-TRANSPEPTIDASE YCIB-RELATED"/>
    <property type="match status" value="1"/>
</dbReference>
<feature type="region of interest" description="Disordered" evidence="8">
    <location>
        <begin position="1"/>
        <end position="26"/>
    </location>
</feature>
<evidence type="ECO:0000313" key="10">
    <source>
        <dbReference type="EMBL" id="AYF79400.1"/>
    </source>
</evidence>
<dbReference type="InterPro" id="IPR038063">
    <property type="entry name" value="Transpep_catalytic_dom"/>
</dbReference>
<keyword evidence="3 7" id="KW-0133">Cell shape</keyword>
<dbReference type="PROSITE" id="PS52029">
    <property type="entry name" value="LD_TPASE"/>
    <property type="match status" value="1"/>
</dbReference>
<proteinExistence type="predicted"/>
<evidence type="ECO:0000256" key="4">
    <source>
        <dbReference type="ARBA" id="ARBA00022984"/>
    </source>
</evidence>
<keyword evidence="11" id="KW-1185">Reference proteome</keyword>
<accession>A0A386ZQL9</accession>
<dbReference type="OrthoDB" id="5242354at2"/>
<gene>
    <name evidence="10" type="ORF">D7D52_26255</name>
</gene>
<dbReference type="InterPro" id="IPR050979">
    <property type="entry name" value="LD-transpeptidase"/>
</dbReference>
<dbReference type="InterPro" id="IPR005490">
    <property type="entry name" value="LD_TPept_cat_dom"/>
</dbReference>
<feature type="active site" description="Nucleophile" evidence="7">
    <location>
        <position position="370"/>
    </location>
</feature>
<dbReference type="Pfam" id="PF17964">
    <property type="entry name" value="Big_10"/>
    <property type="match status" value="1"/>
</dbReference>
<dbReference type="AlphaFoldDB" id="A0A386ZQL9"/>
<keyword evidence="6 7" id="KW-0961">Cell wall biogenesis/degradation</keyword>
<dbReference type="Gene3D" id="2.40.440.10">
    <property type="entry name" value="L,D-transpeptidase catalytic domain-like"/>
    <property type="match status" value="1"/>
</dbReference>
<name>A0A386ZQL9_9NOCA</name>
<dbReference type="Proteomes" id="UP000267164">
    <property type="component" value="Chromosome"/>
</dbReference>
<dbReference type="KEGG" id="nyu:D7D52_26255"/>
<evidence type="ECO:0000256" key="3">
    <source>
        <dbReference type="ARBA" id="ARBA00022960"/>
    </source>
</evidence>
<keyword evidence="5" id="KW-0012">Acyltransferase</keyword>
<reference evidence="10 11" key="1">
    <citation type="submission" date="2018-09" db="EMBL/GenBank/DDBJ databases">
        <title>Nocardia yunnanensis sp. nov., an actinomycete isolated from a soil sample.</title>
        <authorList>
            <person name="Zhang J."/>
        </authorList>
    </citation>
    <scope>NUCLEOTIDE SEQUENCE [LARGE SCALE GENOMIC DNA]</scope>
    <source>
        <strain evidence="10 11">CFHS0054</strain>
    </source>
</reference>
<evidence type="ECO:0000259" key="9">
    <source>
        <dbReference type="PROSITE" id="PS52029"/>
    </source>
</evidence>
<dbReference type="InterPro" id="IPR041280">
    <property type="entry name" value="Big_10"/>
</dbReference>
<dbReference type="Gene3D" id="2.60.40.3710">
    <property type="match status" value="1"/>
</dbReference>
<evidence type="ECO:0000256" key="1">
    <source>
        <dbReference type="ARBA" id="ARBA00004752"/>
    </source>
</evidence>
<comment type="pathway">
    <text evidence="1 7">Cell wall biogenesis; peptidoglycan biosynthesis.</text>
</comment>
<evidence type="ECO:0000313" key="11">
    <source>
        <dbReference type="Proteomes" id="UP000267164"/>
    </source>
</evidence>
<dbReference type="UniPathway" id="UPA00219"/>
<evidence type="ECO:0000256" key="7">
    <source>
        <dbReference type="PROSITE-ProRule" id="PRU01373"/>
    </source>
</evidence>
<dbReference type="SUPFAM" id="SSF141523">
    <property type="entry name" value="L,D-transpeptidase catalytic domain-like"/>
    <property type="match status" value="1"/>
</dbReference>
<dbReference type="GO" id="GO:0008360">
    <property type="term" value="P:regulation of cell shape"/>
    <property type="evidence" value="ECO:0007669"/>
    <property type="project" value="UniProtKB-UniRule"/>
</dbReference>